<protein>
    <submittedName>
        <fullName evidence="3">YHYH domain-containing protein</fullName>
    </submittedName>
</protein>
<evidence type="ECO:0000313" key="2">
    <source>
        <dbReference type="EMBL" id="GAS80460.1"/>
    </source>
</evidence>
<dbReference type="OrthoDB" id="1656058at2"/>
<evidence type="ECO:0000313" key="4">
    <source>
        <dbReference type="Proteomes" id="UP000069697"/>
    </source>
</evidence>
<keyword evidence="1" id="KW-0732">Signal</keyword>
<reference evidence="3 5" key="3">
    <citation type="submission" date="2024-02" db="EMBL/GenBank/DDBJ databases">
        <title>Complete sequences of two Paenibacillus sp. strains and one Lysinibacillus strain isolated from the environment on STAA medium highlight biotechnological potential.</title>
        <authorList>
            <person name="Attere S.A."/>
            <person name="Piche L.C."/>
            <person name="Intertaglia L."/>
            <person name="Lami R."/>
            <person name="Charette S.J."/>
            <person name="Vincent A.T."/>
        </authorList>
    </citation>
    <scope>NUCLEOTIDE SEQUENCE [LARGE SCALE GENOMIC DNA]</scope>
    <source>
        <strain evidence="3 5">Y5S-7</strain>
    </source>
</reference>
<reference evidence="4" key="2">
    <citation type="submission" date="2016-01" db="EMBL/GenBank/DDBJ databases">
        <title>Draft Genome Sequence of Paenibacillus amylolyticus Heshi-A3 that Was Isolated from Fermented Rice Bran with Aging Salted Mackerel, Which Was Named Heshiko as Traditional Fermented Seafood in Japan.</title>
        <authorList>
            <person name="Akuzawa S."/>
            <person name="Nakagawa J."/>
            <person name="Kanekatsu T."/>
            <person name="Kubota E."/>
            <person name="Ohtake R."/>
            <person name="Suzuki T."/>
            <person name="Kanesaki Y."/>
        </authorList>
    </citation>
    <scope>NUCLEOTIDE SEQUENCE [LARGE SCALE GENOMIC DNA]</scope>
    <source>
        <strain evidence="4">Heshi-A3</strain>
    </source>
</reference>
<dbReference type="Proteomes" id="UP001364764">
    <property type="component" value="Chromosome"/>
</dbReference>
<dbReference type="NCBIfam" id="NF033223">
    <property type="entry name" value="YHYH_alt"/>
    <property type="match status" value="1"/>
</dbReference>
<dbReference type="AlphaFoldDB" id="A0A124DXA4"/>
<sequence>MKKVVIVILSLVVLVGVSSSAYAHPGRLDKNGGHNCSAKSKQKGLCTGYHYHKKKK</sequence>
<evidence type="ECO:0000256" key="1">
    <source>
        <dbReference type="SAM" id="SignalP"/>
    </source>
</evidence>
<gene>
    <name evidence="2" type="ORF">PAHA3_0530</name>
    <name evidence="3" type="ORF">V6668_08430</name>
</gene>
<dbReference type="Proteomes" id="UP000069697">
    <property type="component" value="Unassembled WGS sequence"/>
</dbReference>
<accession>A0A124DXA4</accession>
<dbReference type="EMBL" id="CP145892">
    <property type="protein sequence ID" value="WWP22185.1"/>
    <property type="molecule type" value="Genomic_DNA"/>
</dbReference>
<name>A0A124DXA4_PAEAM</name>
<evidence type="ECO:0000313" key="3">
    <source>
        <dbReference type="EMBL" id="WWP22185.1"/>
    </source>
</evidence>
<reference evidence="2 4" key="1">
    <citation type="journal article" date="2016" name="Genome Announc.">
        <title>Draft Genome Sequence of Paenibacillus amylolyticus Heshi-A3, Isolated from Fermented Rice Bran in a Japanese Fermented Seafood Dish.</title>
        <authorList>
            <person name="Akuzawa S."/>
            <person name="Nagaoka J."/>
            <person name="Kanekatsu M."/>
            <person name="Kubota E."/>
            <person name="Ohtake R."/>
            <person name="Suzuki T."/>
            <person name="Kanesaki Y."/>
        </authorList>
    </citation>
    <scope>NUCLEOTIDE SEQUENCE [LARGE SCALE GENOMIC DNA]</scope>
    <source>
        <strain evidence="2 4">Heshi-A3</strain>
    </source>
</reference>
<dbReference type="InterPro" id="IPR047773">
    <property type="entry name" value="YHYH_dom_bact"/>
</dbReference>
<proteinExistence type="predicted"/>
<feature type="chain" id="PRO_5044368387" evidence="1">
    <location>
        <begin position="24"/>
        <end position="56"/>
    </location>
</feature>
<dbReference type="EMBL" id="BCNV01000001">
    <property type="protein sequence ID" value="GAS80460.1"/>
    <property type="molecule type" value="Genomic_DNA"/>
</dbReference>
<dbReference type="RefSeq" id="WP_094030640.1">
    <property type="nucleotide sequence ID" value="NZ_BCNV01000001.1"/>
</dbReference>
<evidence type="ECO:0000313" key="5">
    <source>
        <dbReference type="Proteomes" id="UP001364764"/>
    </source>
</evidence>
<dbReference type="GeneID" id="72446666"/>
<organism evidence="2 4">
    <name type="scientific">Paenibacillus amylolyticus</name>
    <dbReference type="NCBI Taxonomy" id="1451"/>
    <lineage>
        <taxon>Bacteria</taxon>
        <taxon>Bacillati</taxon>
        <taxon>Bacillota</taxon>
        <taxon>Bacilli</taxon>
        <taxon>Bacillales</taxon>
        <taxon>Paenibacillaceae</taxon>
        <taxon>Paenibacillus</taxon>
    </lineage>
</organism>
<feature type="signal peptide" evidence="1">
    <location>
        <begin position="1"/>
        <end position="23"/>
    </location>
</feature>